<proteinExistence type="predicted"/>
<sequence>MILHFDINKTIIISDPAGGKSVSECINGIIGEVVWGTKKALSAASADELKVSLVIDQWVWVPHNPRVVSVTDPSDGSTTFANFLHETLKYPPKTGTKEEQYKVVHEIKKKRDELTTTFTNPGKVGNMCRDLYDMLHKGLCPDVEINGVKTTYEVYLLPSFLNLVTHLANQKRKFTIIFRTFGTDIEPVIKAFNLFCEGKHPMYPNVRYNQLPVDLRLTDELKPTNLGFIFHKEESGTESLHLNIGTITKEDSKAQLSGFKDIHQFFIDSAERSLKSGGSLAIRDDYYWWASHNESAHAGKCNIFNPKDPQHHTIFLDDNYFPNRGQSILDCRDQNGEALPDSVAEAVYAIKVEPFDAISNPQYFIQVIQKAEEKRAKLLATQ</sequence>
<dbReference type="PANTHER" id="PTHR36960">
    <property type="entry name" value="SI:DKEY-32E6.3"/>
    <property type="match status" value="1"/>
</dbReference>
<dbReference type="PANTHER" id="PTHR36960:SF1">
    <property type="entry name" value="SI:DKEY-32E6.3"/>
    <property type="match status" value="1"/>
</dbReference>
<dbReference type="AlphaFoldDB" id="A0A6B2L6Y9"/>
<protein>
    <submittedName>
        <fullName evidence="1">Uncharacterized protein</fullName>
    </submittedName>
</protein>
<organism evidence="1">
    <name type="scientific">Arcella intermedia</name>
    <dbReference type="NCBI Taxonomy" id="1963864"/>
    <lineage>
        <taxon>Eukaryota</taxon>
        <taxon>Amoebozoa</taxon>
        <taxon>Tubulinea</taxon>
        <taxon>Elardia</taxon>
        <taxon>Arcellinida</taxon>
        <taxon>Sphaerothecina</taxon>
        <taxon>Arcellidae</taxon>
        <taxon>Arcella</taxon>
    </lineage>
</organism>
<reference evidence="1" key="1">
    <citation type="journal article" date="2020" name="J. Eukaryot. Microbiol.">
        <title>De novo Sequencing, Assembly and Annotation of the Transcriptome for the Free-Living Testate Amoeba Arcella intermedia.</title>
        <authorList>
            <person name="Ribeiro G.M."/>
            <person name="Porfirio-Sousa A.L."/>
            <person name="Maurer-Alcala X.X."/>
            <person name="Katz L.A."/>
            <person name="Lahr D.J.G."/>
        </authorList>
    </citation>
    <scope>NUCLEOTIDE SEQUENCE</scope>
</reference>
<dbReference type="EMBL" id="GIBP01003742">
    <property type="protein sequence ID" value="NDV32711.1"/>
    <property type="molecule type" value="Transcribed_RNA"/>
</dbReference>
<evidence type="ECO:0000313" key="1">
    <source>
        <dbReference type="EMBL" id="NDV32711.1"/>
    </source>
</evidence>
<accession>A0A6B2L6Y9</accession>
<name>A0A6B2L6Y9_9EUKA</name>